<dbReference type="Gene3D" id="3.90.25.10">
    <property type="entry name" value="UDP-galactose 4-epimerase, domain 1"/>
    <property type="match status" value="1"/>
</dbReference>
<gene>
    <name evidence="12" type="ORF">FHU41_000420</name>
</gene>
<evidence type="ECO:0000256" key="1">
    <source>
        <dbReference type="ARBA" id="ARBA00000083"/>
    </source>
</evidence>
<dbReference type="GO" id="GO:0005829">
    <property type="term" value="C:cytosol"/>
    <property type="evidence" value="ECO:0007669"/>
    <property type="project" value="TreeGrafter"/>
</dbReference>
<comment type="subunit">
    <text evidence="10">Homodimer.</text>
</comment>
<dbReference type="EC" id="5.1.3.2" evidence="5 10"/>
<dbReference type="InterPro" id="IPR005886">
    <property type="entry name" value="UDP_G4E"/>
</dbReference>
<keyword evidence="8" id="KW-0299">Galactose metabolism</keyword>
<dbReference type="CDD" id="cd05247">
    <property type="entry name" value="UDP_G4E_1_SDR_e"/>
    <property type="match status" value="1"/>
</dbReference>
<comment type="similarity">
    <text evidence="4 10">Belongs to the NAD(P)-dependent epimerase/dehydratase family.</text>
</comment>
<sequence length="349" mass="38096">MGNSAENSEDTVKILVTGGAGYIGSHTVLQLLEKGHELVVVDNLLNSSAESLDRVRQLTGREVSFHQIDLLDEQAVEEVFAQEAPEAVVHFAGLKAVGESVAEPLLYYRNNLIGTLNLLQSMQKHEIKKLVFSSSATVYSATASSPLVEKSELGATNPYGRTKQQIEEILSDLGASDPQWRIALLRYFNPVGAHASGRIGEDPSGIPNNLLPFVAQVAVGRREQVTVFGHDYPTTDGTGVRDYIHVVDLADGHLAALDYLEENAGVYRWNLGTGRGYSVLEVIAAFQKVSGRKINYVLGDRRPGDLATSFADASAALAQLSWSATRDLEEMCADHWRWQEQNPQGYQSA</sequence>
<proteinExistence type="inferred from homology"/>
<evidence type="ECO:0000313" key="12">
    <source>
        <dbReference type="EMBL" id="NYE94199.1"/>
    </source>
</evidence>
<organism evidence="12 13">
    <name type="scientific">Psychromicrobium silvestre</name>
    <dbReference type="NCBI Taxonomy" id="1645614"/>
    <lineage>
        <taxon>Bacteria</taxon>
        <taxon>Bacillati</taxon>
        <taxon>Actinomycetota</taxon>
        <taxon>Actinomycetes</taxon>
        <taxon>Micrococcales</taxon>
        <taxon>Micrococcaceae</taxon>
        <taxon>Psychromicrobium</taxon>
    </lineage>
</organism>
<comment type="catalytic activity">
    <reaction evidence="1 10">
        <text>UDP-alpha-D-glucose = UDP-alpha-D-galactose</text>
        <dbReference type="Rhea" id="RHEA:22168"/>
        <dbReference type="ChEBI" id="CHEBI:58885"/>
        <dbReference type="ChEBI" id="CHEBI:66914"/>
        <dbReference type="EC" id="5.1.3.2"/>
    </reaction>
</comment>
<dbReference type="GO" id="GO:0003978">
    <property type="term" value="F:UDP-glucose 4-epimerase activity"/>
    <property type="evidence" value="ECO:0007669"/>
    <property type="project" value="UniProtKB-UniRule"/>
</dbReference>
<evidence type="ECO:0000313" key="13">
    <source>
        <dbReference type="Proteomes" id="UP000521748"/>
    </source>
</evidence>
<keyword evidence="9 10" id="KW-0413">Isomerase</keyword>
<dbReference type="EMBL" id="JACBYQ010000001">
    <property type="protein sequence ID" value="NYE94199.1"/>
    <property type="molecule type" value="Genomic_DNA"/>
</dbReference>
<evidence type="ECO:0000256" key="2">
    <source>
        <dbReference type="ARBA" id="ARBA00001911"/>
    </source>
</evidence>
<dbReference type="Proteomes" id="UP000521748">
    <property type="component" value="Unassembled WGS sequence"/>
</dbReference>
<evidence type="ECO:0000256" key="10">
    <source>
        <dbReference type="RuleBase" id="RU366046"/>
    </source>
</evidence>
<dbReference type="PANTHER" id="PTHR43725:SF47">
    <property type="entry name" value="UDP-GLUCOSE 4-EPIMERASE"/>
    <property type="match status" value="1"/>
</dbReference>
<keyword evidence="7 10" id="KW-0520">NAD</keyword>
<dbReference type="InterPro" id="IPR036291">
    <property type="entry name" value="NAD(P)-bd_dom_sf"/>
</dbReference>
<evidence type="ECO:0000256" key="7">
    <source>
        <dbReference type="ARBA" id="ARBA00023027"/>
    </source>
</evidence>
<comment type="pathway">
    <text evidence="3 10">Carbohydrate metabolism; galactose metabolism.</text>
</comment>
<feature type="domain" description="NAD-dependent epimerase/dehydratase" evidence="11">
    <location>
        <begin position="14"/>
        <end position="272"/>
    </location>
</feature>
<keyword evidence="13" id="KW-1185">Reference proteome</keyword>
<dbReference type="NCBIfam" id="NF007956">
    <property type="entry name" value="PRK10675.1"/>
    <property type="match status" value="1"/>
</dbReference>
<dbReference type="InterPro" id="IPR001509">
    <property type="entry name" value="Epimerase_deHydtase"/>
</dbReference>
<name>A0A7Y9LRD8_9MICC</name>
<reference evidence="12 13" key="1">
    <citation type="submission" date="2020-07" db="EMBL/GenBank/DDBJ databases">
        <title>Sequencing the genomes of 1000 actinobacteria strains.</title>
        <authorList>
            <person name="Klenk H.-P."/>
        </authorList>
    </citation>
    <scope>NUCLEOTIDE SEQUENCE [LARGE SCALE GENOMIC DNA]</scope>
    <source>
        <strain evidence="12 13">DSM 102047</strain>
    </source>
</reference>
<protein>
    <recommendedName>
        <fullName evidence="6 10">UDP-glucose 4-epimerase</fullName>
        <ecNumber evidence="5 10">5.1.3.2</ecNumber>
    </recommendedName>
</protein>
<dbReference type="PANTHER" id="PTHR43725">
    <property type="entry name" value="UDP-GLUCOSE 4-EPIMERASE"/>
    <property type="match status" value="1"/>
</dbReference>
<evidence type="ECO:0000256" key="8">
    <source>
        <dbReference type="ARBA" id="ARBA00023144"/>
    </source>
</evidence>
<evidence type="ECO:0000256" key="9">
    <source>
        <dbReference type="ARBA" id="ARBA00023235"/>
    </source>
</evidence>
<keyword evidence="10" id="KW-0119">Carbohydrate metabolism</keyword>
<evidence type="ECO:0000256" key="5">
    <source>
        <dbReference type="ARBA" id="ARBA00013189"/>
    </source>
</evidence>
<evidence type="ECO:0000256" key="4">
    <source>
        <dbReference type="ARBA" id="ARBA00007637"/>
    </source>
</evidence>
<dbReference type="GO" id="GO:0006012">
    <property type="term" value="P:galactose metabolic process"/>
    <property type="evidence" value="ECO:0007669"/>
    <property type="project" value="UniProtKB-UniPathway"/>
</dbReference>
<evidence type="ECO:0000256" key="3">
    <source>
        <dbReference type="ARBA" id="ARBA00004947"/>
    </source>
</evidence>
<dbReference type="NCBIfam" id="TIGR01179">
    <property type="entry name" value="galE"/>
    <property type="match status" value="1"/>
</dbReference>
<accession>A0A7Y9LRD8</accession>
<comment type="cofactor">
    <cofactor evidence="2 10">
        <name>NAD(+)</name>
        <dbReference type="ChEBI" id="CHEBI:57540"/>
    </cofactor>
</comment>
<dbReference type="Gene3D" id="3.40.50.720">
    <property type="entry name" value="NAD(P)-binding Rossmann-like Domain"/>
    <property type="match status" value="1"/>
</dbReference>
<evidence type="ECO:0000256" key="6">
    <source>
        <dbReference type="ARBA" id="ARBA00018569"/>
    </source>
</evidence>
<dbReference type="UniPathway" id="UPA00214"/>
<dbReference type="AlphaFoldDB" id="A0A7Y9LRD8"/>
<comment type="caution">
    <text evidence="12">The sequence shown here is derived from an EMBL/GenBank/DDBJ whole genome shotgun (WGS) entry which is preliminary data.</text>
</comment>
<dbReference type="SUPFAM" id="SSF51735">
    <property type="entry name" value="NAD(P)-binding Rossmann-fold domains"/>
    <property type="match status" value="1"/>
</dbReference>
<evidence type="ECO:0000259" key="11">
    <source>
        <dbReference type="Pfam" id="PF01370"/>
    </source>
</evidence>
<dbReference type="Pfam" id="PF01370">
    <property type="entry name" value="Epimerase"/>
    <property type="match status" value="1"/>
</dbReference>